<name>A0AAI9FT17_STEMA</name>
<reference evidence="1" key="1">
    <citation type="submission" date="2022-07" db="EMBL/GenBank/DDBJ databases">
        <authorList>
            <consortium name="DAFM: The Division of Animal and Food Microbiology"/>
        </authorList>
    </citation>
    <scope>NUCLEOTIDE SEQUENCE</scope>
    <source>
        <strain evidence="1">19MO01SH01-2</strain>
    </source>
</reference>
<accession>A0AAI9FT17</accession>
<sequence>MGVAVIPAIQWGATILAAGAAVQQGIETKKYNDYLADQAEADQRTAQSAAEVEAMRIRKQREKVRSDAIAELASSGMDVNSDTALKIDQQIVRDSEEDAFLTLAGGVDRSNRLAAEADGYRIAGKQARTAGLVRAGTSLLSTAGNNGRGWKRPAAAGGA</sequence>
<gene>
    <name evidence="1" type="ORF">QEG23_000262</name>
</gene>
<proteinExistence type="predicted"/>
<dbReference type="EMBL" id="ABLOJW010000001">
    <property type="protein sequence ID" value="EKT4090792.1"/>
    <property type="molecule type" value="Genomic_DNA"/>
</dbReference>
<organism evidence="1 2">
    <name type="scientific">Stenotrophomonas maltophilia</name>
    <name type="common">Pseudomonas maltophilia</name>
    <name type="synonym">Xanthomonas maltophilia</name>
    <dbReference type="NCBI Taxonomy" id="40324"/>
    <lineage>
        <taxon>Bacteria</taxon>
        <taxon>Pseudomonadati</taxon>
        <taxon>Pseudomonadota</taxon>
        <taxon>Gammaproteobacteria</taxon>
        <taxon>Lysobacterales</taxon>
        <taxon>Lysobacteraceae</taxon>
        <taxon>Stenotrophomonas</taxon>
        <taxon>Stenotrophomonas maltophilia group</taxon>
    </lineage>
</organism>
<evidence type="ECO:0000313" key="2">
    <source>
        <dbReference type="Proteomes" id="UP001218208"/>
    </source>
</evidence>
<dbReference type="AlphaFoldDB" id="A0AAI9FT17"/>
<protein>
    <submittedName>
        <fullName evidence="1">Uncharacterized protein</fullName>
    </submittedName>
</protein>
<dbReference type="Proteomes" id="UP001218208">
    <property type="component" value="Unassembled WGS sequence"/>
</dbReference>
<evidence type="ECO:0000313" key="1">
    <source>
        <dbReference type="EMBL" id="EKT4090792.1"/>
    </source>
</evidence>
<comment type="caution">
    <text evidence="1">The sequence shown here is derived from an EMBL/GenBank/DDBJ whole genome shotgun (WGS) entry which is preliminary data.</text>
</comment>